<evidence type="ECO:0000313" key="2">
    <source>
        <dbReference type="Proteomes" id="UP001162261"/>
    </source>
</evidence>
<accession>A0AA42XGW9</accession>
<gene>
    <name evidence="1" type="ORF">N5J46_05340</name>
</gene>
<proteinExistence type="predicted"/>
<name>A0AA42XGW9_ACIJO</name>
<dbReference type="Proteomes" id="UP001162261">
    <property type="component" value="Unassembled WGS sequence"/>
</dbReference>
<evidence type="ECO:0008006" key="3">
    <source>
        <dbReference type="Google" id="ProtNLM"/>
    </source>
</evidence>
<dbReference type="AlphaFoldDB" id="A0AA42XGW9"/>
<protein>
    <recommendedName>
        <fullName evidence="3">Uracil-DNA glycosylase</fullName>
    </recommendedName>
</protein>
<dbReference type="RefSeq" id="WP_195728070.1">
    <property type="nucleotide sequence ID" value="NZ_CP059080.1"/>
</dbReference>
<dbReference type="EMBL" id="JAOCLH010000007">
    <property type="protein sequence ID" value="MDH2171856.1"/>
    <property type="molecule type" value="Genomic_DNA"/>
</dbReference>
<evidence type="ECO:0000313" key="1">
    <source>
        <dbReference type="EMBL" id="MDH2171856.1"/>
    </source>
</evidence>
<sequence>MKKFEILQQEYLNILSELDESFFNEKHSNSKKIEGLSSLFLASEPDNYWHAKNKIMIIGAETRGWEIKLTEEYSLENYTRSSIEQNKHFFKRMMNEPRTKKITFHDFTRAVADKSGHEGLIYSNLFCFDWNKKSPIGSKYFKEIHEVSRKLLSAQLNYFQPSIVILANGLSSVKFRREIFPLDRCKNSTNYENELIGKNQLWQFNFDDKNICYRIQHPSTRTGRKEAQNARNKLLDLLPNK</sequence>
<comment type="caution">
    <text evidence="1">The sequence shown here is derived from an EMBL/GenBank/DDBJ whole genome shotgun (WGS) entry which is preliminary data.</text>
</comment>
<reference evidence="1" key="1">
    <citation type="submission" date="2022-09" db="EMBL/GenBank/DDBJ databases">
        <title>Intensive care unit water sources are persistently colonized with multi-drug resistant bacteria and are the site of extensive horizontal gene transfer of antibiotic resistance genes.</title>
        <authorList>
            <person name="Diorio-Toth L."/>
        </authorList>
    </citation>
    <scope>NUCLEOTIDE SEQUENCE</scope>
    <source>
        <strain evidence="1">GD03649</strain>
    </source>
</reference>
<organism evidence="1 2">
    <name type="scientific">Acinetobacter johnsonii</name>
    <dbReference type="NCBI Taxonomy" id="40214"/>
    <lineage>
        <taxon>Bacteria</taxon>
        <taxon>Pseudomonadati</taxon>
        <taxon>Pseudomonadota</taxon>
        <taxon>Gammaproteobacteria</taxon>
        <taxon>Moraxellales</taxon>
        <taxon>Moraxellaceae</taxon>
        <taxon>Acinetobacter</taxon>
    </lineage>
</organism>